<dbReference type="KEGG" id="ncu:F0U83_01900"/>
<sequence>MTDESSPAPRKAKKPSLTAQRRSARSFALQALYQWQMAGQPINEIEAQFRVDNDMSGTDVKLFSEILKGVATSKGDLDEAYRPFLDRALEDLDPVELAVLRIGSYELINRIEVPYRVAINESVDLAKIFGATDSHRYVNGILDKLAQRVRMTEIRAARGK</sequence>
<dbReference type="InterPro" id="IPR011605">
    <property type="entry name" value="NusB_fam"/>
</dbReference>
<evidence type="ECO:0000256" key="6">
    <source>
        <dbReference type="HAMAP-Rule" id="MF_00073"/>
    </source>
</evidence>
<dbReference type="EMBL" id="CP043869">
    <property type="protein sequence ID" value="QEQ95555.1"/>
    <property type="molecule type" value="Genomic_DNA"/>
</dbReference>
<dbReference type="NCBIfam" id="TIGR01951">
    <property type="entry name" value="nusB"/>
    <property type="match status" value="1"/>
</dbReference>
<keyword evidence="3 6" id="KW-0694">RNA-binding</keyword>
<dbReference type="GO" id="GO:0031564">
    <property type="term" value="P:transcription antitermination"/>
    <property type="evidence" value="ECO:0007669"/>
    <property type="project" value="UniProtKB-KW"/>
</dbReference>
<dbReference type="GO" id="GO:0003723">
    <property type="term" value="F:RNA binding"/>
    <property type="evidence" value="ECO:0007669"/>
    <property type="project" value="UniProtKB-UniRule"/>
</dbReference>
<dbReference type="PANTHER" id="PTHR11078:SF3">
    <property type="entry name" value="ANTITERMINATION NUSB DOMAIN-CONTAINING PROTEIN"/>
    <property type="match status" value="1"/>
</dbReference>
<comment type="function">
    <text evidence="6">Involved in transcription antitermination. Required for transcription of ribosomal RNA (rRNA) genes. Binds specifically to the boxA antiterminator sequence of the ribosomal RNA (rrn) operons.</text>
</comment>
<dbReference type="HAMAP" id="MF_00073">
    <property type="entry name" value="NusB"/>
    <property type="match status" value="1"/>
</dbReference>
<dbReference type="Gene3D" id="1.10.940.10">
    <property type="entry name" value="NusB-like"/>
    <property type="match status" value="1"/>
</dbReference>
<keyword evidence="4 6" id="KW-0805">Transcription regulation</keyword>
<dbReference type="GO" id="GO:0006353">
    <property type="term" value="P:DNA-templated transcription termination"/>
    <property type="evidence" value="ECO:0007669"/>
    <property type="project" value="UniProtKB-UniRule"/>
</dbReference>
<evidence type="ECO:0000259" key="8">
    <source>
        <dbReference type="Pfam" id="PF01029"/>
    </source>
</evidence>
<dbReference type="AlphaFoldDB" id="A0A5P1R8F5"/>
<proteinExistence type="inferred from homology"/>
<gene>
    <name evidence="6 9" type="primary">nusB</name>
    <name evidence="9" type="ORF">F0U83_01900</name>
</gene>
<feature type="region of interest" description="Disordered" evidence="7">
    <location>
        <begin position="1"/>
        <end position="21"/>
    </location>
</feature>
<dbReference type="RefSeq" id="WP_138986259.1">
    <property type="nucleotide sequence ID" value="NZ_CP043869.1"/>
</dbReference>
<evidence type="ECO:0000256" key="3">
    <source>
        <dbReference type="ARBA" id="ARBA00022884"/>
    </source>
</evidence>
<accession>A0A5P1R8F5</accession>
<protein>
    <recommendedName>
        <fullName evidence="6">Transcription antitermination protein NusB</fullName>
    </recommendedName>
    <alternativeName>
        <fullName evidence="6">Antitermination factor NusB</fullName>
    </alternativeName>
</protein>
<keyword evidence="10" id="KW-1185">Reference proteome</keyword>
<dbReference type="PANTHER" id="PTHR11078">
    <property type="entry name" value="N UTILIZATION SUBSTANCE PROTEIN B-RELATED"/>
    <property type="match status" value="1"/>
</dbReference>
<reference evidence="9 10" key="1">
    <citation type="journal article" date="2019" name="Biochem. Eng. J.">
        <title>Metabolic engineering of the marine bacteria Neptunomonas concharum for the production of acetoin and meso-2,3-butanediol from acetate.</title>
        <authorList>
            <person name="Li W."/>
            <person name="Pu N."/>
            <person name="Liu C.-X."/>
            <person name="Yuan Q.-P."/>
            <person name="Li Z.-J."/>
        </authorList>
    </citation>
    <scope>NUCLEOTIDE SEQUENCE [LARGE SCALE GENOMIC DNA]</scope>
    <source>
        <strain evidence="9 10">JCM17730</strain>
    </source>
</reference>
<dbReference type="InterPro" id="IPR006027">
    <property type="entry name" value="NusB_RsmB_TIM44"/>
</dbReference>
<dbReference type="Proteomes" id="UP000324760">
    <property type="component" value="Chromosome"/>
</dbReference>
<dbReference type="InterPro" id="IPR035926">
    <property type="entry name" value="NusB-like_sf"/>
</dbReference>
<keyword evidence="5 6" id="KW-0804">Transcription</keyword>
<name>A0A5P1R8F5_9GAMM</name>
<feature type="domain" description="NusB/RsmB/TIM44" evidence="8">
    <location>
        <begin position="23"/>
        <end position="146"/>
    </location>
</feature>
<evidence type="ECO:0000313" key="10">
    <source>
        <dbReference type="Proteomes" id="UP000324760"/>
    </source>
</evidence>
<dbReference type="OrthoDB" id="9789556at2"/>
<evidence type="ECO:0000256" key="5">
    <source>
        <dbReference type="ARBA" id="ARBA00023163"/>
    </source>
</evidence>
<evidence type="ECO:0000256" key="4">
    <source>
        <dbReference type="ARBA" id="ARBA00023015"/>
    </source>
</evidence>
<comment type="similarity">
    <text evidence="1 6">Belongs to the NusB family.</text>
</comment>
<evidence type="ECO:0000313" key="9">
    <source>
        <dbReference type="EMBL" id="QEQ95555.1"/>
    </source>
</evidence>
<dbReference type="Pfam" id="PF01029">
    <property type="entry name" value="NusB"/>
    <property type="match status" value="1"/>
</dbReference>
<evidence type="ECO:0000256" key="1">
    <source>
        <dbReference type="ARBA" id="ARBA00005952"/>
    </source>
</evidence>
<dbReference type="GO" id="GO:0005829">
    <property type="term" value="C:cytosol"/>
    <property type="evidence" value="ECO:0007669"/>
    <property type="project" value="TreeGrafter"/>
</dbReference>
<evidence type="ECO:0000256" key="7">
    <source>
        <dbReference type="SAM" id="MobiDB-lite"/>
    </source>
</evidence>
<keyword evidence="2 6" id="KW-0889">Transcription antitermination</keyword>
<evidence type="ECO:0000256" key="2">
    <source>
        <dbReference type="ARBA" id="ARBA00022814"/>
    </source>
</evidence>
<dbReference type="SUPFAM" id="SSF48013">
    <property type="entry name" value="NusB-like"/>
    <property type="match status" value="1"/>
</dbReference>
<organism evidence="9 10">
    <name type="scientific">Neptunomonas concharum</name>
    <dbReference type="NCBI Taxonomy" id="1031538"/>
    <lineage>
        <taxon>Bacteria</taxon>
        <taxon>Pseudomonadati</taxon>
        <taxon>Pseudomonadota</taxon>
        <taxon>Gammaproteobacteria</taxon>
        <taxon>Oceanospirillales</taxon>
        <taxon>Oceanospirillaceae</taxon>
        <taxon>Neptunomonas</taxon>
    </lineage>
</organism>